<dbReference type="GO" id="GO:0004806">
    <property type="term" value="F:triacylglycerol lipase activity"/>
    <property type="evidence" value="ECO:0007669"/>
    <property type="project" value="UniProtKB-EC"/>
</dbReference>
<feature type="chain" id="PRO_5044056983" evidence="3">
    <location>
        <begin position="20"/>
        <end position="278"/>
    </location>
</feature>
<dbReference type="EMBL" id="PKGO01000001">
    <property type="protein sequence ID" value="PKY71147.1"/>
    <property type="molecule type" value="Genomic_DNA"/>
</dbReference>
<dbReference type="STRING" id="1176165.GCA_001584405_01890"/>
<dbReference type="Gene3D" id="3.40.50.1820">
    <property type="entry name" value="alpha/beta hydrolase"/>
    <property type="match status" value="1"/>
</dbReference>
<feature type="domain" description="PET hydrolase/cutinase-like" evidence="4">
    <location>
        <begin position="44"/>
        <end position="238"/>
    </location>
</feature>
<evidence type="ECO:0000313" key="6">
    <source>
        <dbReference type="EMBL" id="PKY71147.1"/>
    </source>
</evidence>
<dbReference type="InterPro" id="IPR041127">
    <property type="entry name" value="PET_hydrolase/cutinase-like"/>
</dbReference>
<dbReference type="EMBL" id="LQQC01000010">
    <property type="protein sequence ID" value="KXZ58445.1"/>
    <property type="molecule type" value="Genomic_DNA"/>
</dbReference>
<keyword evidence="8" id="KW-1185">Reference proteome</keyword>
<reference evidence="6 7" key="2">
    <citation type="submission" date="2017-12" db="EMBL/GenBank/DDBJ databases">
        <title>Phylogenetic diversity of female urinary microbiome.</title>
        <authorList>
            <person name="Thomas-White K."/>
            <person name="Wolfe A.J."/>
        </authorList>
    </citation>
    <scope>NUCLEOTIDE SEQUENCE [LARGE SCALE GENOMIC DNA]</scope>
    <source>
        <strain evidence="6 7">UMB0426</strain>
    </source>
</reference>
<dbReference type="Proteomes" id="UP000243589">
    <property type="component" value="Unassembled WGS sequence"/>
</dbReference>
<dbReference type="PANTHER" id="PTHR22946">
    <property type="entry name" value="DIENELACTONE HYDROLASE DOMAIN-CONTAINING PROTEIN-RELATED"/>
    <property type="match status" value="1"/>
</dbReference>
<dbReference type="PATRIC" id="fig|479117.4.peg.1480"/>
<keyword evidence="3" id="KW-0732">Signal</keyword>
<dbReference type="InterPro" id="IPR029058">
    <property type="entry name" value="AB_hydrolase_fold"/>
</dbReference>
<dbReference type="Pfam" id="PF12740">
    <property type="entry name" value="PETase"/>
    <property type="match status" value="1"/>
</dbReference>
<feature type="signal peptide" evidence="3">
    <location>
        <begin position="1"/>
        <end position="19"/>
    </location>
</feature>
<dbReference type="EC" id="3.1.1.3" evidence="5"/>
<dbReference type="PROSITE" id="PS51318">
    <property type="entry name" value="TAT"/>
    <property type="match status" value="1"/>
</dbReference>
<evidence type="ECO:0000256" key="3">
    <source>
        <dbReference type="SAM" id="SignalP"/>
    </source>
</evidence>
<gene>
    <name evidence="5" type="primary">lip1_1</name>
    <name evidence="5" type="ORF">Bravens_01494</name>
    <name evidence="6" type="ORF">CYJ40_00240</name>
</gene>
<keyword evidence="2 5" id="KW-0378">Hydrolase</keyword>
<evidence type="ECO:0000313" key="7">
    <source>
        <dbReference type="Proteomes" id="UP000242755"/>
    </source>
</evidence>
<proteinExistence type="inferred from homology"/>
<dbReference type="PANTHER" id="PTHR22946:SF9">
    <property type="entry name" value="POLYKETIDE TRANSFERASE AF380"/>
    <property type="match status" value="1"/>
</dbReference>
<sequence>MSGRFVSRRSFALGSLAAAALTVMPAARTQYGAVSASAADVRLPGPHKLLQSRLVRTPGYGAATLFWPREPQARCPVVVTFPGYTGKAEEMHTIAKRLATHGCAVLAAGSIEPKAFPEYRAKQMLAALDDARGRGEWASVIDPAKTALVGYSMGGGGALTAAESENVSAVVALNPWAQRGFSTVASPVLIVGGSNDTVAPMSEHARPIYTSMKKSRQRAMLTRIAGRHNSGIIDDPLILSRITAFIKVHAAGEAAYLPALKAQAEPLTRWQMDPAPGA</sequence>
<dbReference type="RefSeq" id="WP_062021902.1">
    <property type="nucleotide sequence ID" value="NZ_LQQC01000010.1"/>
</dbReference>
<name>A0A150H8W6_9MICO</name>
<dbReference type="AlphaFoldDB" id="A0A150H8W6"/>
<dbReference type="Proteomes" id="UP000242755">
    <property type="component" value="Unassembled WGS sequence"/>
</dbReference>
<dbReference type="InterPro" id="IPR050261">
    <property type="entry name" value="FrsA_esterase"/>
</dbReference>
<dbReference type="SUPFAM" id="SSF53474">
    <property type="entry name" value="alpha/beta-Hydrolases"/>
    <property type="match status" value="1"/>
</dbReference>
<evidence type="ECO:0000256" key="2">
    <source>
        <dbReference type="ARBA" id="ARBA00022801"/>
    </source>
</evidence>
<dbReference type="InterPro" id="IPR006311">
    <property type="entry name" value="TAT_signal"/>
</dbReference>
<reference evidence="5 8" key="1">
    <citation type="submission" date="2016-01" db="EMBL/GenBank/DDBJ databases">
        <title>Use of Whole Genome Sequencing to ascertain that Brevibacterium massiliense (Roux, Raoult 2009) is a later heterotypic synonym of Brevibacterium ravenspurgense (Mages 2008).</title>
        <authorList>
            <person name="Bernier A.-M."/>
            <person name="Burdz T."/>
            <person name="Huynh C."/>
            <person name="Pachecho A.L."/>
            <person name="Wiebe D."/>
            <person name="Bonner C."/>
            <person name="Bernard K."/>
        </authorList>
    </citation>
    <scope>NUCLEOTIDE SEQUENCE [LARGE SCALE GENOMIC DNA]</scope>
    <source>
        <strain evidence="5 8">CCUG56047</strain>
    </source>
</reference>
<evidence type="ECO:0000313" key="5">
    <source>
        <dbReference type="EMBL" id="KXZ58445.1"/>
    </source>
</evidence>
<organism evidence="5 8">
    <name type="scientific">Brevibacterium ravenspurgense</name>
    <dbReference type="NCBI Taxonomy" id="479117"/>
    <lineage>
        <taxon>Bacteria</taxon>
        <taxon>Bacillati</taxon>
        <taxon>Actinomycetota</taxon>
        <taxon>Actinomycetes</taxon>
        <taxon>Micrococcales</taxon>
        <taxon>Brevibacteriaceae</taxon>
        <taxon>Brevibacterium</taxon>
    </lineage>
</organism>
<accession>A0A150H8W6</accession>
<comment type="similarity">
    <text evidence="1">Belongs to the AB hydrolase superfamily.</text>
</comment>
<evidence type="ECO:0000259" key="4">
    <source>
        <dbReference type="Pfam" id="PF12740"/>
    </source>
</evidence>
<evidence type="ECO:0000256" key="1">
    <source>
        <dbReference type="ARBA" id="ARBA00008645"/>
    </source>
</evidence>
<protein>
    <submittedName>
        <fullName evidence="6">Alpha/beta hydrolase</fullName>
    </submittedName>
    <submittedName>
        <fullName evidence="5">Lipase 1</fullName>
        <ecNumber evidence="5">3.1.1.3</ecNumber>
    </submittedName>
</protein>
<comment type="caution">
    <text evidence="5">The sequence shown here is derived from an EMBL/GenBank/DDBJ whole genome shotgun (WGS) entry which is preliminary data.</text>
</comment>
<evidence type="ECO:0000313" key="8">
    <source>
        <dbReference type="Proteomes" id="UP000243589"/>
    </source>
</evidence>